<feature type="active site" evidence="8">
    <location>
        <position position="42"/>
    </location>
</feature>
<accession>A0ABR6WYU8</accession>
<evidence type="ECO:0000256" key="7">
    <source>
        <dbReference type="ARBA" id="ARBA00022884"/>
    </source>
</evidence>
<feature type="binding site" evidence="8">
    <location>
        <position position="38"/>
    </location>
    <ligand>
        <name>Mg(2+)</name>
        <dbReference type="ChEBI" id="CHEBI:18420"/>
    </ligand>
</feature>
<keyword evidence="8" id="KW-0479">Metal-binding</keyword>
<comment type="subcellular location">
    <subcellularLocation>
        <location evidence="8">Cytoplasm</location>
    </subcellularLocation>
</comment>
<protein>
    <recommendedName>
        <fullName evidence="8">Ribonuclease 3</fullName>
        <ecNumber evidence="8">3.1.26.3</ecNumber>
    </recommendedName>
    <alternativeName>
        <fullName evidence="8">Ribonuclease III</fullName>
        <shortName evidence="8">RNase III</shortName>
    </alternativeName>
</protein>
<keyword evidence="3 8" id="KW-0507">mRNA processing</keyword>
<evidence type="ECO:0000256" key="2">
    <source>
        <dbReference type="ARBA" id="ARBA00010183"/>
    </source>
</evidence>
<dbReference type="Gene3D" id="3.30.160.20">
    <property type="match status" value="1"/>
</dbReference>
<dbReference type="PROSITE" id="PS50137">
    <property type="entry name" value="DS_RBD"/>
    <property type="match status" value="1"/>
</dbReference>
<organism evidence="11 12">
    <name type="scientific">Undibacterium seohonense</name>
    <dbReference type="NCBI Taxonomy" id="1344950"/>
    <lineage>
        <taxon>Bacteria</taxon>
        <taxon>Pseudomonadati</taxon>
        <taxon>Pseudomonadota</taxon>
        <taxon>Betaproteobacteria</taxon>
        <taxon>Burkholderiales</taxon>
        <taxon>Oxalobacteraceae</taxon>
        <taxon>Undibacterium</taxon>
    </lineage>
</organism>
<dbReference type="InterPro" id="IPR036389">
    <property type="entry name" value="RNase_III_sf"/>
</dbReference>
<evidence type="ECO:0000256" key="5">
    <source>
        <dbReference type="ARBA" id="ARBA00022759"/>
    </source>
</evidence>
<dbReference type="EC" id="3.1.26.3" evidence="8"/>
<evidence type="ECO:0000256" key="4">
    <source>
        <dbReference type="ARBA" id="ARBA00022722"/>
    </source>
</evidence>
<feature type="domain" description="RNase III" evidence="10">
    <location>
        <begin position="3"/>
        <end position="125"/>
    </location>
</feature>
<keyword evidence="8" id="KW-0699">rRNA-binding</keyword>
<evidence type="ECO:0000259" key="10">
    <source>
        <dbReference type="PROSITE" id="PS50142"/>
    </source>
</evidence>
<dbReference type="SUPFAM" id="SSF54768">
    <property type="entry name" value="dsRNA-binding domain-like"/>
    <property type="match status" value="1"/>
</dbReference>
<dbReference type="PROSITE" id="PS50142">
    <property type="entry name" value="RNASE_3_2"/>
    <property type="match status" value="1"/>
</dbReference>
<dbReference type="PANTHER" id="PTHR11207:SF0">
    <property type="entry name" value="RIBONUCLEASE 3"/>
    <property type="match status" value="1"/>
</dbReference>
<keyword evidence="6 8" id="KW-0378">Hydrolase</keyword>
<dbReference type="NCBIfam" id="TIGR02191">
    <property type="entry name" value="RNaseIII"/>
    <property type="match status" value="1"/>
</dbReference>
<reference evidence="11 12" key="1">
    <citation type="submission" date="2020-08" db="EMBL/GenBank/DDBJ databases">
        <title>Novel species isolated from subtropical streams in China.</title>
        <authorList>
            <person name="Lu H."/>
        </authorList>
    </citation>
    <scope>NUCLEOTIDE SEQUENCE [LARGE SCALE GENOMIC DNA]</scope>
    <source>
        <strain evidence="11 12">KACC 16656</strain>
    </source>
</reference>
<comment type="similarity">
    <text evidence="2">Belongs to the ribonuclease III family.</text>
</comment>
<sequence>MNEQLLQKRLGHQFNDVALLQQALTHRSHSVSHNERLEFLGDSILNCVVASILFDTFESIDEGDLSRVRANLVKQQSLFEIAQKMELSQFLRLGEGELKSGGFRRPSILADTLEALFGAIYLDAGFEAARRVIRSLYEPILVSVDPTTLGKDAKTLLQEFLQSKKIALPQYNVVATHGAAHNQEFEIECLVPKLEIQVFGTGGSRRAGEQAAAKLALETAVKLLSKTPNGKKSKPRTSQLKLAGIATIQTSNKVNDAAVSARVADVTNEEQLSLDVTVPETSQK</sequence>
<keyword evidence="8" id="KW-0698">rRNA processing</keyword>
<dbReference type="HAMAP" id="MF_00104">
    <property type="entry name" value="RNase_III"/>
    <property type="match status" value="1"/>
</dbReference>
<dbReference type="RefSeq" id="WP_186920516.1">
    <property type="nucleotide sequence ID" value="NZ_JACOFW010000001.1"/>
</dbReference>
<keyword evidence="12" id="KW-1185">Reference proteome</keyword>
<comment type="catalytic activity">
    <reaction evidence="1 8">
        <text>Endonucleolytic cleavage to 5'-phosphomonoester.</text>
        <dbReference type="EC" id="3.1.26.3"/>
    </reaction>
</comment>
<evidence type="ECO:0000256" key="8">
    <source>
        <dbReference type="HAMAP-Rule" id="MF_00104"/>
    </source>
</evidence>
<comment type="cofactor">
    <cofactor evidence="8">
        <name>Mg(2+)</name>
        <dbReference type="ChEBI" id="CHEBI:18420"/>
    </cofactor>
</comment>
<evidence type="ECO:0000313" key="12">
    <source>
        <dbReference type="Proteomes" id="UP000648257"/>
    </source>
</evidence>
<dbReference type="InterPro" id="IPR000999">
    <property type="entry name" value="RNase_III_dom"/>
</dbReference>
<feature type="binding site" evidence="8">
    <location>
        <position position="111"/>
    </location>
    <ligand>
        <name>Mg(2+)</name>
        <dbReference type="ChEBI" id="CHEBI:18420"/>
    </ligand>
</feature>
<dbReference type="CDD" id="cd00593">
    <property type="entry name" value="RIBOc"/>
    <property type="match status" value="1"/>
</dbReference>
<dbReference type="SMART" id="SM00358">
    <property type="entry name" value="DSRM"/>
    <property type="match status" value="1"/>
</dbReference>
<keyword evidence="8" id="KW-0963">Cytoplasm</keyword>
<keyword evidence="8" id="KW-0460">Magnesium</keyword>
<evidence type="ECO:0000259" key="9">
    <source>
        <dbReference type="PROSITE" id="PS50137"/>
    </source>
</evidence>
<comment type="function">
    <text evidence="8">Digests double-stranded RNA. Involved in the processing of primary rRNA transcript to yield the immediate precursors to the large and small rRNAs (23S and 16S). Processes some mRNAs, and tRNAs when they are encoded in the rRNA operon. Processes pre-crRNA and tracrRNA of type II CRISPR loci if present in the organism.</text>
</comment>
<evidence type="ECO:0000256" key="3">
    <source>
        <dbReference type="ARBA" id="ARBA00022664"/>
    </source>
</evidence>
<dbReference type="InterPro" id="IPR011907">
    <property type="entry name" value="RNase_III"/>
</dbReference>
<dbReference type="GO" id="GO:0004525">
    <property type="term" value="F:ribonuclease III activity"/>
    <property type="evidence" value="ECO:0007669"/>
    <property type="project" value="UniProtKB-EC"/>
</dbReference>
<dbReference type="PROSITE" id="PS00517">
    <property type="entry name" value="RNASE_3_1"/>
    <property type="match status" value="1"/>
</dbReference>
<dbReference type="InterPro" id="IPR014720">
    <property type="entry name" value="dsRBD_dom"/>
</dbReference>
<dbReference type="EMBL" id="JACOFW010000001">
    <property type="protein sequence ID" value="MBC3805777.1"/>
    <property type="molecule type" value="Genomic_DNA"/>
</dbReference>
<gene>
    <name evidence="8 11" type="primary">rnc</name>
    <name evidence="11" type="ORF">H8K52_00255</name>
</gene>
<keyword evidence="5 8" id="KW-0255">Endonuclease</keyword>
<proteinExistence type="inferred from homology"/>
<name>A0ABR6WYU8_9BURK</name>
<dbReference type="SUPFAM" id="SSF69065">
    <property type="entry name" value="RNase III domain-like"/>
    <property type="match status" value="1"/>
</dbReference>
<comment type="caution">
    <text evidence="11">The sequence shown here is derived from an EMBL/GenBank/DDBJ whole genome shotgun (WGS) entry which is preliminary data.</text>
</comment>
<keyword evidence="8" id="KW-0819">tRNA processing</keyword>
<evidence type="ECO:0000256" key="6">
    <source>
        <dbReference type="ARBA" id="ARBA00022801"/>
    </source>
</evidence>
<dbReference type="SMART" id="SM00535">
    <property type="entry name" value="RIBOc"/>
    <property type="match status" value="1"/>
</dbReference>
<dbReference type="Pfam" id="PF00035">
    <property type="entry name" value="dsrm"/>
    <property type="match status" value="1"/>
</dbReference>
<dbReference type="PANTHER" id="PTHR11207">
    <property type="entry name" value="RIBONUCLEASE III"/>
    <property type="match status" value="1"/>
</dbReference>
<feature type="binding site" evidence="8">
    <location>
        <position position="114"/>
    </location>
    <ligand>
        <name>Mg(2+)</name>
        <dbReference type="ChEBI" id="CHEBI:18420"/>
    </ligand>
</feature>
<evidence type="ECO:0000256" key="1">
    <source>
        <dbReference type="ARBA" id="ARBA00000109"/>
    </source>
</evidence>
<feature type="active site" evidence="8">
    <location>
        <position position="114"/>
    </location>
</feature>
<dbReference type="Proteomes" id="UP000648257">
    <property type="component" value="Unassembled WGS sequence"/>
</dbReference>
<dbReference type="Gene3D" id="1.10.1520.10">
    <property type="entry name" value="Ribonuclease III domain"/>
    <property type="match status" value="1"/>
</dbReference>
<comment type="subunit">
    <text evidence="8">Homodimer.</text>
</comment>
<keyword evidence="4 8" id="KW-0540">Nuclease</keyword>
<evidence type="ECO:0000313" key="11">
    <source>
        <dbReference type="EMBL" id="MBC3805777.1"/>
    </source>
</evidence>
<dbReference type="Pfam" id="PF14622">
    <property type="entry name" value="Ribonucleas_3_3"/>
    <property type="match status" value="1"/>
</dbReference>
<dbReference type="CDD" id="cd10845">
    <property type="entry name" value="DSRM_RNAse_III_family"/>
    <property type="match status" value="1"/>
</dbReference>
<feature type="domain" description="DRBM" evidence="9">
    <location>
        <begin position="152"/>
        <end position="222"/>
    </location>
</feature>
<keyword evidence="7 8" id="KW-0694">RNA-binding</keyword>